<dbReference type="EMBL" id="JARBJD010000125">
    <property type="protein sequence ID" value="KAK2951063.1"/>
    <property type="molecule type" value="Genomic_DNA"/>
</dbReference>
<organism evidence="1 2">
    <name type="scientific">Blattamonas nauphoetae</name>
    <dbReference type="NCBI Taxonomy" id="2049346"/>
    <lineage>
        <taxon>Eukaryota</taxon>
        <taxon>Metamonada</taxon>
        <taxon>Preaxostyla</taxon>
        <taxon>Oxymonadida</taxon>
        <taxon>Blattamonas</taxon>
    </lineage>
</organism>
<proteinExistence type="predicted"/>
<reference evidence="1 2" key="1">
    <citation type="journal article" date="2022" name="bioRxiv">
        <title>Genomics of Preaxostyla Flagellates Illuminates Evolutionary Transitions and the Path Towards Mitochondrial Loss.</title>
        <authorList>
            <person name="Novak L.V.F."/>
            <person name="Treitli S.C."/>
            <person name="Pyrih J."/>
            <person name="Halakuc P."/>
            <person name="Pipaliya S.V."/>
            <person name="Vacek V."/>
            <person name="Brzon O."/>
            <person name="Soukal P."/>
            <person name="Eme L."/>
            <person name="Dacks J.B."/>
            <person name="Karnkowska A."/>
            <person name="Elias M."/>
            <person name="Hampl V."/>
        </authorList>
    </citation>
    <scope>NUCLEOTIDE SEQUENCE [LARGE SCALE GENOMIC DNA]</scope>
    <source>
        <strain evidence="1">NAU3</strain>
        <tissue evidence="1">Gut</tissue>
    </source>
</reference>
<sequence length="427" mass="48138">MKLRIKFQSRSSVIVKHILPPLNANRVSSFFNHNFGPAIVSHPNHPHQSTFLHIQFTSTPNPVASLLANGPLIVSLVSFHLSSPTHSSFFFHFGKAINQTPVCVYPAYRITSLQLSLTSTDPTQVQNIASSVLSQFYQPKKHFAILADPFNPNSNRPSFPNRLFILFNNRHTTVHARSILRQSTALSQLATCHFANFNSLLNNALFLQFQGFHKINALPHPHFIPIANLFTNALQTSLQSLWPPTLAGVHHIEVWLRFAKLSGRGRVVFAEHPQGEHTVHSILSLSHGSFPFSFKYTLPIVGEISVSGVLPKHLRFNLPTSTNIPCSFRSSILNKSRLPLLSPQSPFRFFPLPHPSILSLPCSPSINHKCHEIHQIPVYLPKRSKISILRNPPQNIPFKLPLFSIHLRFLKSTTRKSMVFFSPHLSR</sequence>
<keyword evidence="2" id="KW-1185">Reference proteome</keyword>
<evidence type="ECO:0000313" key="2">
    <source>
        <dbReference type="Proteomes" id="UP001281761"/>
    </source>
</evidence>
<protein>
    <submittedName>
        <fullName evidence="1">Uncharacterized protein</fullName>
    </submittedName>
</protein>
<comment type="caution">
    <text evidence="1">The sequence shown here is derived from an EMBL/GenBank/DDBJ whole genome shotgun (WGS) entry which is preliminary data.</text>
</comment>
<evidence type="ECO:0000313" key="1">
    <source>
        <dbReference type="EMBL" id="KAK2951063.1"/>
    </source>
</evidence>
<name>A0ABQ9XIB0_9EUKA</name>
<gene>
    <name evidence="1" type="ORF">BLNAU_14024</name>
</gene>
<accession>A0ABQ9XIB0</accession>
<dbReference type="Proteomes" id="UP001281761">
    <property type="component" value="Unassembled WGS sequence"/>
</dbReference>